<comment type="caution">
    <text evidence="1">The sequence shown here is derived from an EMBL/GenBank/DDBJ whole genome shotgun (WGS) entry which is preliminary data.</text>
</comment>
<dbReference type="HOGENOM" id="CLU_3312774_0_0_3"/>
<dbReference type="EMBL" id="CAII01000580">
    <property type="protein sequence ID" value="CCH99409.1"/>
    <property type="molecule type" value="Genomic_DNA"/>
</dbReference>
<sequence length="39" mass="4820">MPLNLPEASLCLQNRDFIVFMERKEFFSDQKPLPRWVHW</sequence>
<gene>
    <name evidence="1" type="ORF">MICAB_6200007</name>
</gene>
<name>I4FUT4_MICAE</name>
<proteinExistence type="predicted"/>
<dbReference type="Proteomes" id="UP000003172">
    <property type="component" value="Unassembled WGS sequence"/>
</dbReference>
<accession>I4FUT4</accession>
<protein>
    <submittedName>
        <fullName evidence="1">Uncharacterized protein</fullName>
    </submittedName>
</protein>
<evidence type="ECO:0000313" key="1">
    <source>
        <dbReference type="EMBL" id="CCH99409.1"/>
    </source>
</evidence>
<evidence type="ECO:0000313" key="2">
    <source>
        <dbReference type="Proteomes" id="UP000003172"/>
    </source>
</evidence>
<organism evidence="1 2">
    <name type="scientific">Microcystis aeruginosa PCC 9717</name>
    <dbReference type="NCBI Taxonomy" id="1160286"/>
    <lineage>
        <taxon>Bacteria</taxon>
        <taxon>Bacillati</taxon>
        <taxon>Cyanobacteriota</taxon>
        <taxon>Cyanophyceae</taxon>
        <taxon>Oscillatoriophycideae</taxon>
        <taxon>Chroococcales</taxon>
        <taxon>Microcystaceae</taxon>
        <taxon>Microcystis</taxon>
    </lineage>
</organism>
<reference evidence="1 2" key="1">
    <citation type="submission" date="2012-04" db="EMBL/GenBank/DDBJ databases">
        <authorList>
            <person name="Genoscope - CEA"/>
        </authorList>
    </citation>
    <scope>NUCLEOTIDE SEQUENCE [LARGE SCALE GENOMIC DNA]</scope>
    <source>
        <strain evidence="1 2">9717</strain>
    </source>
</reference>
<dbReference type="AlphaFoldDB" id="I4FUT4"/>